<dbReference type="Pfam" id="PF01554">
    <property type="entry name" value="MatE"/>
    <property type="match status" value="1"/>
</dbReference>
<feature type="transmembrane region" description="Helical" evidence="1">
    <location>
        <begin position="33"/>
        <end position="52"/>
    </location>
</feature>
<reference evidence="2 3" key="1">
    <citation type="submission" date="2022-06" db="EMBL/GenBank/DDBJ databases">
        <title>Isolation of gut microbiota from human fecal samples.</title>
        <authorList>
            <person name="Pamer E.G."/>
            <person name="Barat B."/>
            <person name="Waligurski E."/>
            <person name="Medina S."/>
            <person name="Paddock L."/>
            <person name="Mostad J."/>
        </authorList>
    </citation>
    <scope>NUCLEOTIDE SEQUENCE [LARGE SCALE GENOMIC DNA]</scope>
    <source>
        <strain evidence="2 3">DFI.1.1</strain>
    </source>
</reference>
<evidence type="ECO:0000256" key="1">
    <source>
        <dbReference type="SAM" id="Phobius"/>
    </source>
</evidence>
<keyword evidence="1" id="KW-0472">Membrane</keyword>
<feature type="non-terminal residue" evidence="2">
    <location>
        <position position="1"/>
    </location>
</feature>
<dbReference type="Proteomes" id="UP001206692">
    <property type="component" value="Unassembled WGS sequence"/>
</dbReference>
<keyword evidence="1" id="KW-0812">Transmembrane</keyword>
<accession>A0ABT1SUY2</accession>
<comment type="caution">
    <text evidence="2">The sequence shown here is derived from an EMBL/GenBank/DDBJ whole genome shotgun (WGS) entry which is preliminary data.</text>
</comment>
<organism evidence="2 3">
    <name type="scientific">Megasphaera massiliensis</name>
    <dbReference type="NCBI Taxonomy" id="1232428"/>
    <lineage>
        <taxon>Bacteria</taxon>
        <taxon>Bacillati</taxon>
        <taxon>Bacillota</taxon>
        <taxon>Negativicutes</taxon>
        <taxon>Veillonellales</taxon>
        <taxon>Veillonellaceae</taxon>
        <taxon>Megasphaera</taxon>
    </lineage>
</organism>
<feature type="transmembrane region" description="Helical" evidence="1">
    <location>
        <begin position="64"/>
        <end position="84"/>
    </location>
</feature>
<dbReference type="InterPro" id="IPR002528">
    <property type="entry name" value="MATE_fam"/>
</dbReference>
<gene>
    <name evidence="2" type="ORF">NE675_11705</name>
</gene>
<proteinExistence type="predicted"/>
<evidence type="ECO:0000313" key="3">
    <source>
        <dbReference type="Proteomes" id="UP001206692"/>
    </source>
</evidence>
<feature type="non-terminal residue" evidence="2">
    <location>
        <position position="85"/>
    </location>
</feature>
<evidence type="ECO:0000313" key="2">
    <source>
        <dbReference type="EMBL" id="MCQ5343678.1"/>
    </source>
</evidence>
<sequence>TQMAEVGTSVFSSIISGRAGTVDLAGVAVAVHIWIPVFAGLCGLFFGISPLIAQLRGAQKPDELPVYIMQGLYVSLAFTVDIFLA</sequence>
<keyword evidence="3" id="KW-1185">Reference proteome</keyword>
<dbReference type="RefSeq" id="WP_256186275.1">
    <property type="nucleotide sequence ID" value="NZ_JANGEW010000084.1"/>
</dbReference>
<name>A0ABT1SUY2_9FIRM</name>
<protein>
    <submittedName>
        <fullName evidence="2">MATE family efflux transporter</fullName>
    </submittedName>
</protein>
<keyword evidence="1" id="KW-1133">Transmembrane helix</keyword>
<dbReference type="EMBL" id="JANGEW010000084">
    <property type="protein sequence ID" value="MCQ5343678.1"/>
    <property type="molecule type" value="Genomic_DNA"/>
</dbReference>